<keyword evidence="1" id="KW-0732">Signal</keyword>
<dbReference type="RefSeq" id="WP_146446109.1">
    <property type="nucleotide sequence ID" value="NZ_SJPR01000005.1"/>
</dbReference>
<dbReference type="PROSITE" id="PS51257">
    <property type="entry name" value="PROKAR_LIPOPROTEIN"/>
    <property type="match status" value="1"/>
</dbReference>
<organism evidence="2 3">
    <name type="scientific">Botrimarina colliarenosi</name>
    <dbReference type="NCBI Taxonomy" id="2528001"/>
    <lineage>
        <taxon>Bacteria</taxon>
        <taxon>Pseudomonadati</taxon>
        <taxon>Planctomycetota</taxon>
        <taxon>Planctomycetia</taxon>
        <taxon>Pirellulales</taxon>
        <taxon>Lacipirellulaceae</taxon>
        <taxon>Botrimarina</taxon>
    </lineage>
</organism>
<dbReference type="OrthoDB" id="287810at2"/>
<evidence type="ECO:0000313" key="2">
    <source>
        <dbReference type="EMBL" id="TWT95254.1"/>
    </source>
</evidence>
<accession>A0A5C6A5N4</accession>
<reference evidence="2 3" key="1">
    <citation type="submission" date="2019-02" db="EMBL/GenBank/DDBJ databases">
        <title>Deep-cultivation of Planctomycetes and their phenomic and genomic characterization uncovers novel biology.</title>
        <authorList>
            <person name="Wiegand S."/>
            <person name="Jogler M."/>
            <person name="Boedeker C."/>
            <person name="Pinto D."/>
            <person name="Vollmers J."/>
            <person name="Rivas-Marin E."/>
            <person name="Kohn T."/>
            <person name="Peeters S.H."/>
            <person name="Heuer A."/>
            <person name="Rast P."/>
            <person name="Oberbeckmann S."/>
            <person name="Bunk B."/>
            <person name="Jeske O."/>
            <person name="Meyerdierks A."/>
            <person name="Storesund J.E."/>
            <person name="Kallscheuer N."/>
            <person name="Luecker S."/>
            <person name="Lage O.M."/>
            <person name="Pohl T."/>
            <person name="Merkel B.J."/>
            <person name="Hornburger P."/>
            <person name="Mueller R.-W."/>
            <person name="Bruemmer F."/>
            <person name="Labrenz M."/>
            <person name="Spormann A.M."/>
            <person name="Op Den Camp H."/>
            <person name="Overmann J."/>
            <person name="Amann R."/>
            <person name="Jetten M.S.M."/>
            <person name="Mascher T."/>
            <person name="Medema M.H."/>
            <person name="Devos D.P."/>
            <person name="Kaster A.-K."/>
            <person name="Ovreas L."/>
            <person name="Rohde M."/>
            <person name="Galperin M.Y."/>
            <person name="Jogler C."/>
        </authorList>
    </citation>
    <scope>NUCLEOTIDE SEQUENCE [LARGE SCALE GENOMIC DNA]</scope>
    <source>
        <strain evidence="2 3">Pla108</strain>
    </source>
</reference>
<feature type="chain" id="PRO_5022774264" evidence="1">
    <location>
        <begin position="21"/>
        <end position="145"/>
    </location>
</feature>
<keyword evidence="3" id="KW-1185">Reference proteome</keyword>
<dbReference type="Proteomes" id="UP000317421">
    <property type="component" value="Unassembled WGS sequence"/>
</dbReference>
<gene>
    <name evidence="2" type="ORF">Pla108_33980</name>
</gene>
<evidence type="ECO:0000313" key="3">
    <source>
        <dbReference type="Proteomes" id="UP000317421"/>
    </source>
</evidence>
<sequence length="145" mass="14893" precursor="true">MSFRHLRMALVGSVALGVCACGPGHDYEMAPVRGAVTVDGQPLSGGRLMFAPVSGGGVKAGKPGFADVGADGTYVVSTYGSNDGAVVANHWVTILSTGSDAAKQQLRGASRVQFPRQQTVAAGQENVIDIALTTDDIRRFGEGAD</sequence>
<protein>
    <submittedName>
        <fullName evidence="2">Uncharacterized protein</fullName>
    </submittedName>
</protein>
<dbReference type="EMBL" id="SJPR01000005">
    <property type="protein sequence ID" value="TWT95254.1"/>
    <property type="molecule type" value="Genomic_DNA"/>
</dbReference>
<feature type="signal peptide" evidence="1">
    <location>
        <begin position="1"/>
        <end position="20"/>
    </location>
</feature>
<comment type="caution">
    <text evidence="2">The sequence shown here is derived from an EMBL/GenBank/DDBJ whole genome shotgun (WGS) entry which is preliminary data.</text>
</comment>
<evidence type="ECO:0000256" key="1">
    <source>
        <dbReference type="SAM" id="SignalP"/>
    </source>
</evidence>
<dbReference type="AlphaFoldDB" id="A0A5C6A5N4"/>
<name>A0A5C6A5N4_9BACT</name>
<proteinExistence type="predicted"/>